<dbReference type="Proteomes" id="UP000009168">
    <property type="component" value="Unassembled WGS sequence"/>
</dbReference>
<name>Q22D63_TETTS</name>
<evidence type="ECO:0000256" key="1">
    <source>
        <dbReference type="SAM" id="MobiDB-lite"/>
    </source>
</evidence>
<evidence type="ECO:0000313" key="2">
    <source>
        <dbReference type="EMBL" id="EAR83262.2"/>
    </source>
</evidence>
<dbReference type="KEGG" id="tet:TTHERM_00999140"/>
<dbReference type="AlphaFoldDB" id="Q22D63"/>
<protein>
    <submittedName>
        <fullName evidence="2">Uncharacterized protein</fullName>
    </submittedName>
</protein>
<keyword evidence="3" id="KW-1185">Reference proteome</keyword>
<dbReference type="RefSeq" id="XP_001030925.2">
    <property type="nucleotide sequence ID" value="XM_001030925.4"/>
</dbReference>
<organism evidence="2 3">
    <name type="scientific">Tetrahymena thermophila (strain SB210)</name>
    <dbReference type="NCBI Taxonomy" id="312017"/>
    <lineage>
        <taxon>Eukaryota</taxon>
        <taxon>Sar</taxon>
        <taxon>Alveolata</taxon>
        <taxon>Ciliophora</taxon>
        <taxon>Intramacronucleata</taxon>
        <taxon>Oligohymenophorea</taxon>
        <taxon>Hymenostomatida</taxon>
        <taxon>Tetrahymenina</taxon>
        <taxon>Tetrahymenidae</taxon>
        <taxon>Tetrahymena</taxon>
    </lineage>
</organism>
<proteinExistence type="predicted"/>
<dbReference type="GeneID" id="7839031"/>
<gene>
    <name evidence="2" type="ORF">TTHERM_00999140</name>
</gene>
<dbReference type="InParanoid" id="Q22D63"/>
<feature type="region of interest" description="Disordered" evidence="1">
    <location>
        <begin position="138"/>
        <end position="163"/>
    </location>
</feature>
<evidence type="ECO:0000313" key="3">
    <source>
        <dbReference type="Proteomes" id="UP000009168"/>
    </source>
</evidence>
<reference evidence="3" key="1">
    <citation type="journal article" date="2006" name="PLoS Biol.">
        <title>Macronuclear genome sequence of the ciliate Tetrahymena thermophila, a model eukaryote.</title>
        <authorList>
            <person name="Eisen J.A."/>
            <person name="Coyne R.S."/>
            <person name="Wu M."/>
            <person name="Wu D."/>
            <person name="Thiagarajan M."/>
            <person name="Wortman J.R."/>
            <person name="Badger J.H."/>
            <person name="Ren Q."/>
            <person name="Amedeo P."/>
            <person name="Jones K.M."/>
            <person name="Tallon L.J."/>
            <person name="Delcher A.L."/>
            <person name="Salzberg S.L."/>
            <person name="Silva J.C."/>
            <person name="Haas B.J."/>
            <person name="Majoros W.H."/>
            <person name="Farzad M."/>
            <person name="Carlton J.M."/>
            <person name="Smith R.K. Jr."/>
            <person name="Garg J."/>
            <person name="Pearlman R.E."/>
            <person name="Karrer K.M."/>
            <person name="Sun L."/>
            <person name="Manning G."/>
            <person name="Elde N.C."/>
            <person name="Turkewitz A.P."/>
            <person name="Asai D.J."/>
            <person name="Wilkes D.E."/>
            <person name="Wang Y."/>
            <person name="Cai H."/>
            <person name="Collins K."/>
            <person name="Stewart B.A."/>
            <person name="Lee S.R."/>
            <person name="Wilamowska K."/>
            <person name="Weinberg Z."/>
            <person name="Ruzzo W.L."/>
            <person name="Wloga D."/>
            <person name="Gaertig J."/>
            <person name="Frankel J."/>
            <person name="Tsao C.-C."/>
            <person name="Gorovsky M.A."/>
            <person name="Keeling P.J."/>
            <person name="Waller R.F."/>
            <person name="Patron N.J."/>
            <person name="Cherry J.M."/>
            <person name="Stover N.A."/>
            <person name="Krieger C.J."/>
            <person name="del Toro C."/>
            <person name="Ryder H.F."/>
            <person name="Williamson S.C."/>
            <person name="Barbeau R.A."/>
            <person name="Hamilton E.P."/>
            <person name="Orias E."/>
        </authorList>
    </citation>
    <scope>NUCLEOTIDE SEQUENCE [LARGE SCALE GENOMIC DNA]</scope>
    <source>
        <strain evidence="3">SB210</strain>
    </source>
</reference>
<accession>Q22D63</accession>
<feature type="compositionally biased region" description="Polar residues" evidence="1">
    <location>
        <begin position="144"/>
        <end position="163"/>
    </location>
</feature>
<dbReference type="EMBL" id="GG662652">
    <property type="protein sequence ID" value="EAR83262.2"/>
    <property type="molecule type" value="Genomic_DNA"/>
</dbReference>
<dbReference type="HOGENOM" id="CLU_669963_0_0_1"/>
<sequence>MFSESFNNYPHNKIQAWKELNQKISQQINIMLKKKITEQKEEAHAQLLEERKQREEIHGQEDQKLNYVVFSTAKRRSVSTDDLKMTQIMNKFQYNLNQAPKKSILKLHSSYKQNDDNIVKTDRSSILLRYNSVQKNKDNCSVDDFSQSQTQHQTPENQNKLINNTQPSQNIYFMNRPSSSSERKFKKKVQFSDTIRKLKLMYEDQNENNSSKSQIIYPNKIISQANQHDQQQNIFQNQMQIKQQVQQQNYQKQNQQNELRPFTIQSYRSSLSTKLFLNQSSQAQIQKQQHREEETVSKNQLNEKIQIMDINFRERLQKKLNQALKKKEELKQLQQAMYQPLQIQSINAKQGNQAPVQYIIKLPSKKINYLIQS</sequence>